<keyword evidence="2" id="KW-1185">Reference proteome</keyword>
<dbReference type="Gene3D" id="3.40.630.30">
    <property type="match status" value="1"/>
</dbReference>
<dbReference type="Proteomes" id="UP001378592">
    <property type="component" value="Unassembled WGS sequence"/>
</dbReference>
<gene>
    <name evidence="1" type="ORF">R5R35_003669</name>
</gene>
<dbReference type="InterPro" id="IPR016181">
    <property type="entry name" value="Acyl_CoA_acyltransferase"/>
</dbReference>
<protein>
    <recommendedName>
        <fullName evidence="3">N-acetyltransferase domain-containing protein</fullName>
    </recommendedName>
</protein>
<comment type="caution">
    <text evidence="1">The sequence shown here is derived from an EMBL/GenBank/DDBJ whole genome shotgun (WGS) entry which is preliminary data.</text>
</comment>
<dbReference type="AlphaFoldDB" id="A0AAN9VVH4"/>
<sequence>MLSSWQRPEGVALEGVVWARFRGRRAMGDGRVPDFWVQTVRPEDDAQVLRIMEKHFLREEETSRALGLAAAPDVIAEYRAMWQSLLEQRVSLAAWTGWPDGAPRLVACNVLYVRCKDDPAYEAQTPLSRKIMRALYQLDGEVDVFARHGVAAYLSAMGLSALPDFRGQALGLELLRARRPLCRALRLRVTATIFTGAASQKQAQRAGFSTLASLPYARYVDDGELPFASVKGVDAMQLQEMVVPEQDDGR</sequence>
<name>A0AAN9VVH4_9ORTH</name>
<evidence type="ECO:0000313" key="2">
    <source>
        <dbReference type="Proteomes" id="UP001378592"/>
    </source>
</evidence>
<evidence type="ECO:0008006" key="3">
    <source>
        <dbReference type="Google" id="ProtNLM"/>
    </source>
</evidence>
<organism evidence="1 2">
    <name type="scientific">Gryllus longicercus</name>
    <dbReference type="NCBI Taxonomy" id="2509291"/>
    <lineage>
        <taxon>Eukaryota</taxon>
        <taxon>Metazoa</taxon>
        <taxon>Ecdysozoa</taxon>
        <taxon>Arthropoda</taxon>
        <taxon>Hexapoda</taxon>
        <taxon>Insecta</taxon>
        <taxon>Pterygota</taxon>
        <taxon>Neoptera</taxon>
        <taxon>Polyneoptera</taxon>
        <taxon>Orthoptera</taxon>
        <taxon>Ensifera</taxon>
        <taxon>Gryllidea</taxon>
        <taxon>Grylloidea</taxon>
        <taxon>Gryllidae</taxon>
        <taxon>Gryllinae</taxon>
        <taxon>Gryllus</taxon>
    </lineage>
</organism>
<accession>A0AAN9VVH4</accession>
<reference evidence="1 2" key="1">
    <citation type="submission" date="2024-03" db="EMBL/GenBank/DDBJ databases">
        <title>The genome assembly and annotation of the cricket Gryllus longicercus Weissman &amp; Gray.</title>
        <authorList>
            <person name="Szrajer S."/>
            <person name="Gray D."/>
            <person name="Ylla G."/>
        </authorList>
    </citation>
    <scope>NUCLEOTIDE SEQUENCE [LARGE SCALE GENOMIC DNA]</scope>
    <source>
        <strain evidence="1">DAG 2021-001</strain>
        <tissue evidence="1">Whole body minus gut</tissue>
    </source>
</reference>
<dbReference type="EMBL" id="JAZDUA010000086">
    <property type="protein sequence ID" value="KAK7868835.1"/>
    <property type="molecule type" value="Genomic_DNA"/>
</dbReference>
<dbReference type="SUPFAM" id="SSF55729">
    <property type="entry name" value="Acyl-CoA N-acyltransferases (Nat)"/>
    <property type="match status" value="1"/>
</dbReference>
<evidence type="ECO:0000313" key="1">
    <source>
        <dbReference type="EMBL" id="KAK7868835.1"/>
    </source>
</evidence>
<proteinExistence type="predicted"/>